<proteinExistence type="predicted"/>
<feature type="compositionally biased region" description="Basic and acidic residues" evidence="1">
    <location>
        <begin position="605"/>
        <end position="623"/>
    </location>
</feature>
<evidence type="ECO:0000313" key="2">
    <source>
        <dbReference type="EMBL" id="KAG2441579.1"/>
    </source>
</evidence>
<dbReference type="OrthoDB" id="538833at2759"/>
<dbReference type="Proteomes" id="UP000650467">
    <property type="component" value="Unassembled WGS sequence"/>
</dbReference>
<evidence type="ECO:0000256" key="1">
    <source>
        <dbReference type="SAM" id="MobiDB-lite"/>
    </source>
</evidence>
<organism evidence="2 3">
    <name type="scientific">Chlamydomonas incerta</name>
    <dbReference type="NCBI Taxonomy" id="51695"/>
    <lineage>
        <taxon>Eukaryota</taxon>
        <taxon>Viridiplantae</taxon>
        <taxon>Chlorophyta</taxon>
        <taxon>core chlorophytes</taxon>
        <taxon>Chlorophyceae</taxon>
        <taxon>CS clade</taxon>
        <taxon>Chlamydomonadales</taxon>
        <taxon>Chlamydomonadaceae</taxon>
        <taxon>Chlamydomonas</taxon>
    </lineage>
</organism>
<feature type="region of interest" description="Disordered" evidence="1">
    <location>
        <begin position="303"/>
        <end position="366"/>
    </location>
</feature>
<dbReference type="AlphaFoldDB" id="A0A835TA12"/>
<feature type="compositionally biased region" description="Low complexity" evidence="1">
    <location>
        <begin position="561"/>
        <end position="590"/>
    </location>
</feature>
<name>A0A835TA12_CHLIN</name>
<feature type="compositionally biased region" description="Polar residues" evidence="1">
    <location>
        <begin position="27"/>
        <end position="41"/>
    </location>
</feature>
<keyword evidence="3" id="KW-1185">Reference proteome</keyword>
<protein>
    <submittedName>
        <fullName evidence="2">Uncharacterized protein</fullName>
    </submittedName>
</protein>
<reference evidence="2" key="1">
    <citation type="journal article" date="2020" name="bioRxiv">
        <title>Comparative genomics of Chlamydomonas.</title>
        <authorList>
            <person name="Craig R.J."/>
            <person name="Hasan A.R."/>
            <person name="Ness R.W."/>
            <person name="Keightley P.D."/>
        </authorList>
    </citation>
    <scope>NUCLEOTIDE SEQUENCE</scope>
    <source>
        <strain evidence="2">SAG 7.73</strain>
    </source>
</reference>
<feature type="compositionally biased region" description="Polar residues" evidence="1">
    <location>
        <begin position="1"/>
        <end position="17"/>
    </location>
</feature>
<feature type="compositionally biased region" description="Polar residues" evidence="1">
    <location>
        <begin position="326"/>
        <end position="345"/>
    </location>
</feature>
<feature type="region of interest" description="Disordered" evidence="1">
    <location>
        <begin position="92"/>
        <end position="128"/>
    </location>
</feature>
<gene>
    <name evidence="2" type="ORF">HXX76_003200</name>
</gene>
<dbReference type="EMBL" id="JAEHOC010000005">
    <property type="protein sequence ID" value="KAG2441579.1"/>
    <property type="molecule type" value="Genomic_DNA"/>
</dbReference>
<comment type="caution">
    <text evidence="2">The sequence shown here is derived from an EMBL/GenBank/DDBJ whole genome shotgun (WGS) entry which is preliminary data.</text>
</comment>
<accession>A0A835TA12</accession>
<feature type="region of interest" description="Disordered" evidence="1">
    <location>
        <begin position="504"/>
        <end position="623"/>
    </location>
</feature>
<evidence type="ECO:0000313" key="3">
    <source>
        <dbReference type="Proteomes" id="UP000650467"/>
    </source>
</evidence>
<feature type="region of interest" description="Disordered" evidence="1">
    <location>
        <begin position="1"/>
        <end position="41"/>
    </location>
</feature>
<feature type="compositionally biased region" description="Low complexity" evidence="1">
    <location>
        <begin position="458"/>
        <end position="481"/>
    </location>
</feature>
<feature type="compositionally biased region" description="Basic and acidic residues" evidence="1">
    <location>
        <begin position="92"/>
        <end position="106"/>
    </location>
</feature>
<feature type="region of interest" description="Disordered" evidence="1">
    <location>
        <begin position="413"/>
        <end position="485"/>
    </location>
</feature>
<sequence length="623" mass="64747">MLPALWNSTNNARSSSRGRAPEVAGASCTSGATTGSHQPVSSNLASAYAKPAGARRNGGRISIIAGAVASPSATAERTAVGGRPRSTWRKLAEEDGVRPRSSHDWGYDESAASDADDVQTTHPVGGSASVAANRINRGMSPGRPALDCTAAMNPAQARMQRLRAAMANVDNVKTTTGYGSPSANMYDDEAWLFGCNVSALPPRPSSAPPTPSPSASPYTSATAYTPAAALPASFWDSDVMKITADDETAKKLGSAAMAAARLSMSVGGLSPGRQRRRTSGVSLPMPWESATKSAVQVDMAAAGPGSVRRQSPAGAPLPARGYPAVTPQQPAGAQPAFSRTTLRTISTDEEEDGARASSGSGSKGYGAGYGASYGVGAFNYDRYHDDDRQIVSDQRVGQERSLSALMRDDLDTVAASLPGPGAPRATPSPAANASPKDPWTGHTTTSFHARPTNRKPNSSVSKPSPAAGAASPAAGKPAGSSRSESPLFIICRRDWRAEMEEATGMRKGAVGSRSPNLAPPEDDATRRKSPKPVAPGPSSMRAPSNWRTAAEGEMGYSSIFSSPGSANKKGSSSPSSLHPQQQQVQSRSRSTAAGGDNRSPSCKMTQEERAARDRRLQGWRDRV</sequence>